<feature type="region of interest" description="Disordered" evidence="1">
    <location>
        <begin position="1"/>
        <end position="27"/>
    </location>
</feature>
<evidence type="ECO:0000313" key="3">
    <source>
        <dbReference type="Proteomes" id="UP000595448"/>
    </source>
</evidence>
<gene>
    <name evidence="2" type="ORF">JIP62_06320</name>
</gene>
<protein>
    <submittedName>
        <fullName evidence="2">Uncharacterized protein</fullName>
    </submittedName>
</protein>
<name>A0ABX7BQ29_9CAUL</name>
<reference evidence="2 3" key="1">
    <citation type="submission" date="2021-01" db="EMBL/GenBank/DDBJ databases">
        <title>Brevundimonas vitis sp. nov., an bacterium isolated from grape (Vitis vinifera).</title>
        <authorList>
            <person name="Jiang L."/>
            <person name="Lee J."/>
        </authorList>
    </citation>
    <scope>NUCLEOTIDE SEQUENCE [LARGE SCALE GENOMIC DNA]</scope>
    <source>
        <strain evidence="2 3">GRTSA-9</strain>
    </source>
</reference>
<dbReference type="Proteomes" id="UP000595448">
    <property type="component" value="Chromosome"/>
</dbReference>
<sequence>MVAPKALADAPAQAGFAQPVPDHPRKDSRMKTMLTADTIAAAIVASTATYGDHPIKALLAKSGKPRRGLAPAVQALIFATGAPSERVLATIGIMTSTYRAAMRGAGSDYFRAYAAALKALTPDVPPVTDRKIDHSDAIREALRRRHASGAPSPSAGQIAAQAPAQVAPCVWPIGTPGEAGYRNCGEPVVTGRGYCADHCKAAGLKPTPKVVRTLGRVARPYGTRDLESDAA</sequence>
<proteinExistence type="predicted"/>
<organism evidence="2 3">
    <name type="scientific">Brevundimonas vitisensis</name>
    <dbReference type="NCBI Taxonomy" id="2800818"/>
    <lineage>
        <taxon>Bacteria</taxon>
        <taxon>Pseudomonadati</taxon>
        <taxon>Pseudomonadota</taxon>
        <taxon>Alphaproteobacteria</taxon>
        <taxon>Caulobacterales</taxon>
        <taxon>Caulobacteraceae</taxon>
        <taxon>Brevundimonas</taxon>
    </lineage>
</organism>
<dbReference type="RefSeq" id="WP_201104050.1">
    <property type="nucleotide sequence ID" value="NZ_CP067977.1"/>
</dbReference>
<feature type="compositionally biased region" description="Low complexity" evidence="1">
    <location>
        <begin position="1"/>
        <end position="14"/>
    </location>
</feature>
<evidence type="ECO:0000313" key="2">
    <source>
        <dbReference type="EMBL" id="QQQ19699.1"/>
    </source>
</evidence>
<keyword evidence="3" id="KW-1185">Reference proteome</keyword>
<dbReference type="EMBL" id="CP067977">
    <property type="protein sequence ID" value="QQQ19699.1"/>
    <property type="molecule type" value="Genomic_DNA"/>
</dbReference>
<accession>A0ABX7BQ29</accession>
<evidence type="ECO:0000256" key="1">
    <source>
        <dbReference type="SAM" id="MobiDB-lite"/>
    </source>
</evidence>